<protein>
    <submittedName>
        <fullName evidence="2">Helix-turn-helix</fullName>
    </submittedName>
</protein>
<dbReference type="RefSeq" id="WP_092747027.1">
    <property type="nucleotide sequence ID" value="NZ_FMYL01000003.1"/>
</dbReference>
<organism evidence="2 3">
    <name type="scientific">Acinetobacter boissieri</name>
    <dbReference type="NCBI Taxonomy" id="1219383"/>
    <lineage>
        <taxon>Bacteria</taxon>
        <taxon>Pseudomonadati</taxon>
        <taxon>Pseudomonadota</taxon>
        <taxon>Gammaproteobacteria</taxon>
        <taxon>Moraxellales</taxon>
        <taxon>Moraxellaceae</taxon>
        <taxon>Acinetobacter</taxon>
    </lineage>
</organism>
<dbReference type="Proteomes" id="UP000242501">
    <property type="component" value="Unassembled WGS sequence"/>
</dbReference>
<reference evidence="3" key="1">
    <citation type="submission" date="2016-09" db="EMBL/GenBank/DDBJ databases">
        <authorList>
            <person name="Varghese N."/>
            <person name="Submissions S."/>
        </authorList>
    </citation>
    <scope>NUCLEOTIDE SEQUENCE [LARGE SCALE GENOMIC DNA]</scope>
    <source>
        <strain evidence="3">ANC 4422</strain>
    </source>
</reference>
<evidence type="ECO:0000313" key="2">
    <source>
        <dbReference type="EMBL" id="SDB87257.1"/>
    </source>
</evidence>
<evidence type="ECO:0000313" key="3">
    <source>
        <dbReference type="Proteomes" id="UP000242501"/>
    </source>
</evidence>
<dbReference type="GO" id="GO:0003677">
    <property type="term" value="F:DNA binding"/>
    <property type="evidence" value="ECO:0007669"/>
    <property type="project" value="InterPro"/>
</dbReference>
<dbReference type="PROSITE" id="PS50943">
    <property type="entry name" value="HTH_CROC1"/>
    <property type="match status" value="1"/>
</dbReference>
<accession>A0A1G6GYX4</accession>
<dbReference type="SUPFAM" id="SSF47413">
    <property type="entry name" value="lambda repressor-like DNA-binding domains"/>
    <property type="match status" value="1"/>
</dbReference>
<sequence length="102" mass="11663">MSTRIPTEDRQQLLIQTYIQYLTGQLSQGELLQYLRKSILGLTQQQYATLVNVSRRTLTNIEQNQGHQTQQVLDKVFKPLGLKTGLIPTHAHIIDKVLHGNK</sequence>
<evidence type="ECO:0000259" key="1">
    <source>
        <dbReference type="PROSITE" id="PS50943"/>
    </source>
</evidence>
<name>A0A1G6GYX4_9GAMM</name>
<dbReference type="InterPro" id="IPR001387">
    <property type="entry name" value="Cro/C1-type_HTH"/>
</dbReference>
<dbReference type="Pfam" id="PF01381">
    <property type="entry name" value="HTH_3"/>
    <property type="match status" value="1"/>
</dbReference>
<feature type="domain" description="HTH cro/C1-type" evidence="1">
    <location>
        <begin position="32"/>
        <end position="87"/>
    </location>
</feature>
<dbReference type="OrthoDB" id="6240846at2"/>
<dbReference type="AlphaFoldDB" id="A0A1G6GYX4"/>
<dbReference type="EMBL" id="FMYL01000003">
    <property type="protein sequence ID" value="SDB87257.1"/>
    <property type="molecule type" value="Genomic_DNA"/>
</dbReference>
<dbReference type="InterPro" id="IPR010982">
    <property type="entry name" value="Lambda_DNA-bd_dom_sf"/>
</dbReference>
<proteinExistence type="predicted"/>
<dbReference type="Gene3D" id="1.10.260.40">
    <property type="entry name" value="lambda repressor-like DNA-binding domains"/>
    <property type="match status" value="1"/>
</dbReference>
<dbReference type="CDD" id="cd00093">
    <property type="entry name" value="HTH_XRE"/>
    <property type="match status" value="1"/>
</dbReference>
<keyword evidence="3" id="KW-1185">Reference proteome</keyword>
<gene>
    <name evidence="2" type="ORF">SAMN05421733_10356</name>
</gene>
<dbReference type="STRING" id="1219383.SAMN05421733_10356"/>